<accession>A0AC34G379</accession>
<dbReference type="WBParaSite" id="ES5_v2.g24241.t1">
    <property type="protein sequence ID" value="ES5_v2.g24241.t1"/>
    <property type="gene ID" value="ES5_v2.g24241"/>
</dbReference>
<evidence type="ECO:0000313" key="1">
    <source>
        <dbReference type="Proteomes" id="UP000887579"/>
    </source>
</evidence>
<organism evidence="1 2">
    <name type="scientific">Panagrolaimus sp. ES5</name>
    <dbReference type="NCBI Taxonomy" id="591445"/>
    <lineage>
        <taxon>Eukaryota</taxon>
        <taxon>Metazoa</taxon>
        <taxon>Ecdysozoa</taxon>
        <taxon>Nematoda</taxon>
        <taxon>Chromadorea</taxon>
        <taxon>Rhabditida</taxon>
        <taxon>Tylenchina</taxon>
        <taxon>Panagrolaimomorpha</taxon>
        <taxon>Panagrolaimoidea</taxon>
        <taxon>Panagrolaimidae</taxon>
        <taxon>Panagrolaimus</taxon>
    </lineage>
</organism>
<sequence>MSSEFIEKTVYIPEHLCGYIIGTKGRTIKEMQEKHGVKLFLLDEKMIIKKEGSDGIHWYEPGKPLKIIAPPEKFAALLEEIEKMVKHGGLPRAEPVGWYASDEKMRRILATFKEEKDNVTCGK</sequence>
<protein>
    <submittedName>
        <fullName evidence="2">K Homology domain-containing protein</fullName>
    </submittedName>
</protein>
<proteinExistence type="predicted"/>
<dbReference type="Proteomes" id="UP000887579">
    <property type="component" value="Unplaced"/>
</dbReference>
<evidence type="ECO:0000313" key="2">
    <source>
        <dbReference type="WBParaSite" id="ES5_v2.g24241.t1"/>
    </source>
</evidence>
<name>A0AC34G379_9BILA</name>
<reference evidence="2" key="1">
    <citation type="submission" date="2022-11" db="UniProtKB">
        <authorList>
            <consortium name="WormBaseParasite"/>
        </authorList>
    </citation>
    <scope>IDENTIFICATION</scope>
</reference>